<name>A0A0D0CA04_9AGAR</name>
<reference evidence="1 2" key="1">
    <citation type="submission" date="2014-04" db="EMBL/GenBank/DDBJ databases">
        <title>Evolutionary Origins and Diversification of the Mycorrhizal Mutualists.</title>
        <authorList>
            <consortium name="DOE Joint Genome Institute"/>
            <consortium name="Mycorrhizal Genomics Consortium"/>
            <person name="Kohler A."/>
            <person name="Kuo A."/>
            <person name="Nagy L.G."/>
            <person name="Floudas D."/>
            <person name="Copeland A."/>
            <person name="Barry K.W."/>
            <person name="Cichocki N."/>
            <person name="Veneault-Fourrey C."/>
            <person name="LaButti K."/>
            <person name="Lindquist E.A."/>
            <person name="Lipzen A."/>
            <person name="Lundell T."/>
            <person name="Morin E."/>
            <person name="Murat C."/>
            <person name="Riley R."/>
            <person name="Ohm R."/>
            <person name="Sun H."/>
            <person name="Tunlid A."/>
            <person name="Henrissat B."/>
            <person name="Grigoriev I.V."/>
            <person name="Hibbett D.S."/>
            <person name="Martin F."/>
        </authorList>
    </citation>
    <scope>NUCLEOTIDE SEQUENCE [LARGE SCALE GENOMIC DNA]</scope>
    <source>
        <strain evidence="1 2">FD-317 M1</strain>
    </source>
</reference>
<dbReference type="OrthoDB" id="9978173at2759"/>
<protein>
    <submittedName>
        <fullName evidence="1">Uncharacterized protein</fullName>
    </submittedName>
</protein>
<dbReference type="HOGENOM" id="CLU_037155_3_0_1"/>
<evidence type="ECO:0000313" key="1">
    <source>
        <dbReference type="EMBL" id="KIK51638.1"/>
    </source>
</evidence>
<keyword evidence="2" id="KW-1185">Reference proteome</keyword>
<dbReference type="EMBL" id="KN834859">
    <property type="protein sequence ID" value="KIK51638.1"/>
    <property type="molecule type" value="Genomic_DNA"/>
</dbReference>
<gene>
    <name evidence="1" type="ORF">GYMLUDRAFT_233988</name>
</gene>
<dbReference type="Pfam" id="PF14388">
    <property type="entry name" value="DUF4419"/>
    <property type="match status" value="1"/>
</dbReference>
<evidence type="ECO:0000313" key="2">
    <source>
        <dbReference type="Proteomes" id="UP000053593"/>
    </source>
</evidence>
<proteinExistence type="predicted"/>
<dbReference type="PANTHER" id="PTHR31252:SF11">
    <property type="entry name" value="DUF4419 DOMAIN-CONTAINING PROTEIN"/>
    <property type="match status" value="1"/>
</dbReference>
<sequence>MPVTFRPAKHRAKSILREPSSAGSTDALQFLKSACYDQYQKSDEILQSSIGTTPTIPASNGFVDAVTKAYNQHHAISIRPDDVWIAILTQFNFYVNANAERLRSHFVEHEGKKELWVRADGNRYTVDFGYLARLMTGELKKNVKDPSFCDWVLPKFTTTTLNDTVVSSVTMMATMKKYFSYGISLACGIPQVTLEGTKDDWEQIVERIEKLKDFGEETEAWYKLLFPVLSHFVRAFDDPNGEPNLEFWQKVAHYHSGGSGPTYLSGWITAFCVFDEDGKWIGNPPGTRIPDSSSIEYEFNEFIFGGKFLTIDEAYYHNLATEDIPAAYADVDVKLDDNGEIFDTIMVAGLVGMYVCDTGDTTLSETGQMDLLKPMPGWWIFIKRDPNIPGRGDEEQRTEMEEIMARMDQLVPRRN</sequence>
<dbReference type="Proteomes" id="UP000053593">
    <property type="component" value="Unassembled WGS sequence"/>
</dbReference>
<organism evidence="1 2">
    <name type="scientific">Collybiopsis luxurians FD-317 M1</name>
    <dbReference type="NCBI Taxonomy" id="944289"/>
    <lineage>
        <taxon>Eukaryota</taxon>
        <taxon>Fungi</taxon>
        <taxon>Dikarya</taxon>
        <taxon>Basidiomycota</taxon>
        <taxon>Agaricomycotina</taxon>
        <taxon>Agaricomycetes</taxon>
        <taxon>Agaricomycetidae</taxon>
        <taxon>Agaricales</taxon>
        <taxon>Marasmiineae</taxon>
        <taxon>Omphalotaceae</taxon>
        <taxon>Collybiopsis</taxon>
        <taxon>Collybiopsis luxurians</taxon>
    </lineage>
</organism>
<dbReference type="InterPro" id="IPR025533">
    <property type="entry name" value="DUF4419"/>
</dbReference>
<dbReference type="AlphaFoldDB" id="A0A0D0CA04"/>
<dbReference type="PANTHER" id="PTHR31252">
    <property type="entry name" value="DUF4419 DOMAIN-CONTAINING PROTEIN"/>
    <property type="match status" value="1"/>
</dbReference>
<accession>A0A0D0CA04</accession>